<keyword evidence="2" id="KW-0812">Transmembrane</keyword>
<keyword evidence="2" id="KW-0472">Membrane</keyword>
<evidence type="ECO:0000313" key="4">
    <source>
        <dbReference type="Proteomes" id="UP001345963"/>
    </source>
</evidence>
<proteinExistence type="predicted"/>
<evidence type="ECO:0000256" key="1">
    <source>
        <dbReference type="SAM" id="MobiDB-lite"/>
    </source>
</evidence>
<name>A0ABU7C9Y2_9TELE</name>
<feature type="transmembrane region" description="Helical" evidence="2">
    <location>
        <begin position="85"/>
        <end position="110"/>
    </location>
</feature>
<dbReference type="Proteomes" id="UP001345963">
    <property type="component" value="Unassembled WGS sequence"/>
</dbReference>
<sequence>MKQNLVDRTELEQQNKPVSKGEKGLKRPASNKPSEFKGSVSKNLPTLAMIMDYEGVRPRVFPHTCSLCNAECFHTMVSTQRIICLWLNPMSSIFICHVFLCFSFLAGLAFPPEDRLSS</sequence>
<reference evidence="3 4" key="1">
    <citation type="submission" date="2021-07" db="EMBL/GenBank/DDBJ databases">
        <authorList>
            <person name="Palmer J.M."/>
        </authorList>
    </citation>
    <scope>NUCLEOTIDE SEQUENCE [LARGE SCALE GENOMIC DNA]</scope>
    <source>
        <strain evidence="3 4">AT_MEX2019</strain>
        <tissue evidence="3">Muscle</tissue>
    </source>
</reference>
<dbReference type="EMBL" id="JAHUTI010081798">
    <property type="protein sequence ID" value="MED6258976.1"/>
    <property type="molecule type" value="Genomic_DNA"/>
</dbReference>
<evidence type="ECO:0000256" key="2">
    <source>
        <dbReference type="SAM" id="Phobius"/>
    </source>
</evidence>
<comment type="caution">
    <text evidence="3">The sequence shown here is derived from an EMBL/GenBank/DDBJ whole genome shotgun (WGS) entry which is preliminary data.</text>
</comment>
<organism evidence="3 4">
    <name type="scientific">Ataeniobius toweri</name>
    <dbReference type="NCBI Taxonomy" id="208326"/>
    <lineage>
        <taxon>Eukaryota</taxon>
        <taxon>Metazoa</taxon>
        <taxon>Chordata</taxon>
        <taxon>Craniata</taxon>
        <taxon>Vertebrata</taxon>
        <taxon>Euteleostomi</taxon>
        <taxon>Actinopterygii</taxon>
        <taxon>Neopterygii</taxon>
        <taxon>Teleostei</taxon>
        <taxon>Neoteleostei</taxon>
        <taxon>Acanthomorphata</taxon>
        <taxon>Ovalentaria</taxon>
        <taxon>Atherinomorphae</taxon>
        <taxon>Cyprinodontiformes</taxon>
        <taxon>Goodeidae</taxon>
        <taxon>Ataeniobius</taxon>
    </lineage>
</organism>
<protein>
    <submittedName>
        <fullName evidence="3">Uncharacterized protein</fullName>
    </submittedName>
</protein>
<keyword evidence="4" id="KW-1185">Reference proteome</keyword>
<keyword evidence="2" id="KW-1133">Transmembrane helix</keyword>
<feature type="compositionally biased region" description="Basic and acidic residues" evidence="1">
    <location>
        <begin position="1"/>
        <end position="25"/>
    </location>
</feature>
<gene>
    <name evidence="3" type="ORF">ATANTOWER_015032</name>
</gene>
<accession>A0ABU7C9Y2</accession>
<evidence type="ECO:0000313" key="3">
    <source>
        <dbReference type="EMBL" id="MED6258976.1"/>
    </source>
</evidence>
<feature type="region of interest" description="Disordered" evidence="1">
    <location>
        <begin position="1"/>
        <end position="40"/>
    </location>
</feature>